<sequence length="364" mass="42197">MIEDAEGFKFPKVDTFTCVNCGLCEKVCPMLHPESERSVKRVIGAKHQNAVVRKASSSGGVFSLLAEIFIIEGGVVVGCEMDKNLQAVHIICETLEDIIRLRSSKYVQSNVEGVFPQIRKLLLDGRKVLFSGTPCQVAGLQRFLIKPFDNLYSVDVLCHGVPSPKLFKEYKEMLEQQYGSHARFISFRSKKKEWKRLYINLHFDNGKEYFKNATFDPYMQLFLGNKSQRNACFHCPFTTTNRQGDLSLGDFWGIGRDFPDLDDDKGISMILINSDKGKEMYSKIMRQIISFESNLDQAIYGNKVLVENILGEMQRNRYYATYVAEGLQVSFNKHTQHYSFWREYYIRLMRWGLDFIRYMRHTSY</sequence>
<dbReference type="SUPFAM" id="SSF54862">
    <property type="entry name" value="4Fe-4S ferredoxins"/>
    <property type="match status" value="1"/>
</dbReference>
<keyword evidence="2" id="KW-0408">Iron</keyword>
<dbReference type="GeneID" id="93407679"/>
<dbReference type="InterPro" id="IPR007525">
    <property type="entry name" value="FrhB_FdhB_C"/>
</dbReference>
<proteinExistence type="predicted"/>
<dbReference type="PROSITE" id="PS00198">
    <property type="entry name" value="4FE4S_FER_1"/>
    <property type="match status" value="1"/>
</dbReference>
<dbReference type="GO" id="GO:0051536">
    <property type="term" value="F:iron-sulfur cluster binding"/>
    <property type="evidence" value="ECO:0007669"/>
    <property type="project" value="UniProtKB-KW"/>
</dbReference>
<organism evidence="5 6">
    <name type="scientific">Parabacteroides johnsonii DSM 18315</name>
    <dbReference type="NCBI Taxonomy" id="537006"/>
    <lineage>
        <taxon>Bacteria</taxon>
        <taxon>Pseudomonadati</taxon>
        <taxon>Bacteroidota</taxon>
        <taxon>Bacteroidia</taxon>
        <taxon>Bacteroidales</taxon>
        <taxon>Tannerellaceae</taxon>
        <taxon>Parabacteroides</taxon>
    </lineage>
</organism>
<reference evidence="5 6" key="1">
    <citation type="submission" date="2008-10" db="EMBL/GenBank/DDBJ databases">
        <title>Draft genome sequence of Parabacteroides johnsonii (DSM 18315).</title>
        <authorList>
            <person name="Sudarsanam P."/>
            <person name="Ley R."/>
            <person name="Guruge J."/>
            <person name="Turnbaugh P.J."/>
            <person name="Mahowald M."/>
            <person name="Liep D."/>
            <person name="Gordon J."/>
        </authorList>
    </citation>
    <scope>NUCLEOTIDE SEQUENCE [LARGE SCALE GENOMIC DNA]</scope>
    <source>
        <strain evidence="5 6">DSM 18315</strain>
    </source>
</reference>
<dbReference type="GO" id="GO:0046872">
    <property type="term" value="F:metal ion binding"/>
    <property type="evidence" value="ECO:0007669"/>
    <property type="project" value="UniProtKB-KW"/>
</dbReference>
<evidence type="ECO:0000256" key="3">
    <source>
        <dbReference type="ARBA" id="ARBA00023014"/>
    </source>
</evidence>
<dbReference type="PANTHER" id="PTHR43193:SF2">
    <property type="entry name" value="POLYFERREDOXIN PROTEIN FWDF"/>
    <property type="match status" value="1"/>
</dbReference>
<evidence type="ECO:0000313" key="6">
    <source>
        <dbReference type="Proteomes" id="UP000005510"/>
    </source>
</evidence>
<evidence type="ECO:0000256" key="2">
    <source>
        <dbReference type="ARBA" id="ARBA00023004"/>
    </source>
</evidence>
<dbReference type="AlphaFoldDB" id="B7B966"/>
<dbReference type="RefSeq" id="WP_008148339.1">
    <property type="nucleotide sequence ID" value="NZ_CP102285.1"/>
</dbReference>
<evidence type="ECO:0000259" key="4">
    <source>
        <dbReference type="PROSITE" id="PS51379"/>
    </source>
</evidence>
<evidence type="ECO:0000313" key="5">
    <source>
        <dbReference type="EMBL" id="EEC97016.1"/>
    </source>
</evidence>
<dbReference type="InterPro" id="IPR052977">
    <property type="entry name" value="Polyferredoxin-like_ET"/>
</dbReference>
<evidence type="ECO:0000256" key="1">
    <source>
        <dbReference type="ARBA" id="ARBA00022723"/>
    </source>
</evidence>
<name>B7B966_9BACT</name>
<dbReference type="PANTHER" id="PTHR43193">
    <property type="match status" value="1"/>
</dbReference>
<dbReference type="HOGENOM" id="CLU_037958_1_0_10"/>
<dbReference type="STRING" id="537006.PRABACTJOHN_01569"/>
<keyword evidence="1" id="KW-0479">Metal-binding</keyword>
<reference evidence="5 6" key="2">
    <citation type="submission" date="2008-10" db="EMBL/GenBank/DDBJ databases">
        <authorList>
            <person name="Fulton L."/>
            <person name="Clifton S."/>
            <person name="Fulton B."/>
            <person name="Xu J."/>
            <person name="Minx P."/>
            <person name="Pepin K.H."/>
            <person name="Johnson M."/>
            <person name="Bhonagiri V."/>
            <person name="Nash W.E."/>
            <person name="Mardis E.R."/>
            <person name="Wilson R.K."/>
        </authorList>
    </citation>
    <scope>NUCLEOTIDE SEQUENCE [LARGE SCALE GENOMIC DNA]</scope>
    <source>
        <strain evidence="5 6">DSM 18315</strain>
    </source>
</reference>
<keyword evidence="3" id="KW-0411">Iron-sulfur</keyword>
<dbReference type="EMBL" id="ABYH01000157">
    <property type="protein sequence ID" value="EEC97016.1"/>
    <property type="molecule type" value="Genomic_DNA"/>
</dbReference>
<protein>
    <submittedName>
        <fullName evidence="5">4Fe-4S binding domain protein</fullName>
    </submittedName>
</protein>
<dbReference type="Proteomes" id="UP000005510">
    <property type="component" value="Unassembled WGS sequence"/>
</dbReference>
<gene>
    <name evidence="5" type="ORF">PRABACTJOHN_01569</name>
</gene>
<dbReference type="InterPro" id="IPR017896">
    <property type="entry name" value="4Fe4S_Fe-S-bd"/>
</dbReference>
<comment type="caution">
    <text evidence="5">The sequence shown here is derived from an EMBL/GenBank/DDBJ whole genome shotgun (WGS) entry which is preliminary data.</text>
</comment>
<dbReference type="PROSITE" id="PS51379">
    <property type="entry name" value="4FE4S_FER_2"/>
    <property type="match status" value="1"/>
</dbReference>
<accession>B7B966</accession>
<dbReference type="InterPro" id="IPR017900">
    <property type="entry name" value="4Fe4S_Fe_S_CS"/>
</dbReference>
<dbReference type="Pfam" id="PF04432">
    <property type="entry name" value="FrhB_FdhB_C"/>
    <property type="match status" value="1"/>
</dbReference>
<feature type="domain" description="4Fe-4S ferredoxin-type" evidence="4">
    <location>
        <begin position="9"/>
        <end position="38"/>
    </location>
</feature>